<accession>A0A4P9XXM2</accession>
<evidence type="ECO:0000313" key="3">
    <source>
        <dbReference type="Proteomes" id="UP000271241"/>
    </source>
</evidence>
<reference evidence="3" key="1">
    <citation type="journal article" date="2018" name="Nat. Microbiol.">
        <title>Leveraging single-cell genomics to expand the fungal tree of life.</title>
        <authorList>
            <person name="Ahrendt S.R."/>
            <person name="Quandt C.A."/>
            <person name="Ciobanu D."/>
            <person name="Clum A."/>
            <person name="Salamov A."/>
            <person name="Andreopoulos B."/>
            <person name="Cheng J.F."/>
            <person name="Woyke T."/>
            <person name="Pelin A."/>
            <person name="Henrissat B."/>
            <person name="Reynolds N.K."/>
            <person name="Benny G.L."/>
            <person name="Smith M.E."/>
            <person name="James T.Y."/>
            <person name="Grigoriev I.V."/>
        </authorList>
    </citation>
    <scope>NUCLEOTIDE SEQUENCE [LARGE SCALE GENOMIC DNA]</scope>
    <source>
        <strain evidence="3">RSA 1356</strain>
    </source>
</reference>
<dbReference type="OrthoDB" id="538223at2759"/>
<evidence type="ECO:0000313" key="2">
    <source>
        <dbReference type="EMBL" id="RKP11136.1"/>
    </source>
</evidence>
<keyword evidence="3" id="KW-1185">Reference proteome</keyword>
<dbReference type="Proteomes" id="UP000271241">
    <property type="component" value="Unassembled WGS sequence"/>
</dbReference>
<proteinExistence type="predicted"/>
<name>A0A4P9XXM2_9FUNG</name>
<sequence>MSVASNATDPRSRSRRTTVAERPSEESTFGGAGLVISFSVHGPVVYEHEFVVEAFLVNRSHRTKNFTVLVPSRQSVSSNAIRYRR</sequence>
<gene>
    <name evidence="2" type="ORF">THASP1DRAFT_27054</name>
</gene>
<organism evidence="2 3">
    <name type="scientific">Thamnocephalis sphaerospora</name>
    <dbReference type="NCBI Taxonomy" id="78915"/>
    <lineage>
        <taxon>Eukaryota</taxon>
        <taxon>Fungi</taxon>
        <taxon>Fungi incertae sedis</taxon>
        <taxon>Zoopagomycota</taxon>
        <taxon>Zoopagomycotina</taxon>
        <taxon>Zoopagomycetes</taxon>
        <taxon>Zoopagales</taxon>
        <taxon>Sigmoideomycetaceae</taxon>
        <taxon>Thamnocephalis</taxon>
    </lineage>
</organism>
<evidence type="ECO:0000256" key="1">
    <source>
        <dbReference type="SAM" id="MobiDB-lite"/>
    </source>
</evidence>
<dbReference type="AlphaFoldDB" id="A0A4P9XXM2"/>
<feature type="region of interest" description="Disordered" evidence="1">
    <location>
        <begin position="1"/>
        <end position="29"/>
    </location>
</feature>
<dbReference type="EMBL" id="KZ992425">
    <property type="protein sequence ID" value="RKP11136.1"/>
    <property type="molecule type" value="Genomic_DNA"/>
</dbReference>
<protein>
    <submittedName>
        <fullName evidence="2">Uncharacterized protein</fullName>
    </submittedName>
</protein>